<reference evidence="1 2" key="1">
    <citation type="submission" date="2019-11" db="EMBL/GenBank/DDBJ databases">
        <title>Whole-genome sequence of a the green, strictly anaerobic photosynthetic bacterium Heliobacillus mobilis DSM 6151.</title>
        <authorList>
            <person name="Kyndt J.A."/>
            <person name="Meyer T.E."/>
        </authorList>
    </citation>
    <scope>NUCLEOTIDE SEQUENCE [LARGE SCALE GENOMIC DNA]</scope>
    <source>
        <strain evidence="1 2">DSM 6151</strain>
    </source>
</reference>
<dbReference type="Proteomes" id="UP000430670">
    <property type="component" value="Unassembled WGS sequence"/>
</dbReference>
<protein>
    <submittedName>
        <fullName evidence="1">SLAP domain-containing protein</fullName>
    </submittedName>
</protein>
<dbReference type="InterPro" id="IPR030910">
    <property type="entry name" value="SLAP_dom"/>
</dbReference>
<sequence length="289" mass="32417">MMNDEALKEDSLIEGVKESLPEVNLDVNLGTASHLPQPNESEVKIEGFFLLNLDNYVQVAAFLMNGLPRPVRFEQIPLKLTDRSGQVLLGYQVFDMSNVPEIPANGVLPIEFNFSQDNIFTEKIFQDDWKLSFEMENLTARISTPQPVQAMVIEGLNIGEISEDQRQLLEGFLVRLPQIKEGELNFAAVQCSFQDGALEALLLIRNGTARDVHFAQLPLALRDAQSQEVAQAVFTPENLVIRARSARFHRFVFGPEHLLGASPDLSRWSVYVPQSLVNTEEPREANGEI</sequence>
<dbReference type="NCBIfam" id="TIGR04398">
    <property type="entry name" value="SLAP_DUP"/>
    <property type="match status" value="2"/>
</dbReference>
<proteinExistence type="predicted"/>
<gene>
    <name evidence="1" type="ORF">GJ688_13050</name>
</gene>
<accession>A0A6I3SLR4</accession>
<evidence type="ECO:0000313" key="2">
    <source>
        <dbReference type="Proteomes" id="UP000430670"/>
    </source>
</evidence>
<name>A0A6I3SLR4_HELMO</name>
<dbReference type="OrthoDB" id="1907642at2"/>
<organism evidence="1 2">
    <name type="scientific">Heliobacterium mobile</name>
    <name type="common">Heliobacillus mobilis</name>
    <dbReference type="NCBI Taxonomy" id="28064"/>
    <lineage>
        <taxon>Bacteria</taxon>
        <taxon>Bacillati</taxon>
        <taxon>Bacillota</taxon>
        <taxon>Clostridia</taxon>
        <taxon>Eubacteriales</taxon>
        <taxon>Heliobacteriaceae</taxon>
        <taxon>Heliobacterium</taxon>
    </lineage>
</organism>
<keyword evidence="2" id="KW-1185">Reference proteome</keyword>
<dbReference type="AlphaFoldDB" id="A0A6I3SLR4"/>
<dbReference type="EMBL" id="WNKU01000016">
    <property type="protein sequence ID" value="MTV49901.1"/>
    <property type="molecule type" value="Genomic_DNA"/>
</dbReference>
<comment type="caution">
    <text evidence="1">The sequence shown here is derived from an EMBL/GenBank/DDBJ whole genome shotgun (WGS) entry which is preliminary data.</text>
</comment>
<evidence type="ECO:0000313" key="1">
    <source>
        <dbReference type="EMBL" id="MTV49901.1"/>
    </source>
</evidence>